<dbReference type="Proteomes" id="UP001185899">
    <property type="component" value="Unassembled WGS sequence"/>
</dbReference>
<proteinExistence type="predicted"/>
<gene>
    <name evidence="2" type="ORF">R3P95_21635</name>
</gene>
<comment type="caution">
    <text evidence="2">The sequence shown here is derived from an EMBL/GenBank/DDBJ whole genome shotgun (WGS) entry which is preliminary data.</text>
</comment>
<feature type="compositionally biased region" description="Polar residues" evidence="1">
    <location>
        <begin position="184"/>
        <end position="198"/>
    </location>
</feature>
<evidence type="ECO:0000313" key="3">
    <source>
        <dbReference type="Proteomes" id="UP001185899"/>
    </source>
</evidence>
<reference evidence="2 3" key="1">
    <citation type="submission" date="2023-10" db="EMBL/GenBank/DDBJ databases">
        <title>Development of a sustainable strategy for remediation of hydrocarbon-contaminated territories based on the waste exchange concept.</title>
        <authorList>
            <person name="Krivoruchko A."/>
        </authorList>
    </citation>
    <scope>NUCLEOTIDE SEQUENCE [LARGE SCALE GENOMIC DNA]</scope>
    <source>
        <strain evidence="2 3">IEGM 1322</strain>
    </source>
</reference>
<feature type="region of interest" description="Disordered" evidence="1">
    <location>
        <begin position="160"/>
        <end position="198"/>
    </location>
</feature>
<organism evidence="2 3">
    <name type="scientific">Rhodococcus cercidiphylli</name>
    <dbReference type="NCBI Taxonomy" id="489916"/>
    <lineage>
        <taxon>Bacteria</taxon>
        <taxon>Bacillati</taxon>
        <taxon>Actinomycetota</taxon>
        <taxon>Actinomycetes</taxon>
        <taxon>Mycobacteriales</taxon>
        <taxon>Nocardiaceae</taxon>
        <taxon>Rhodococcus</taxon>
    </lineage>
</organism>
<dbReference type="EMBL" id="JAWLKE010000009">
    <property type="protein sequence ID" value="MDV6233165.1"/>
    <property type="molecule type" value="Genomic_DNA"/>
</dbReference>
<evidence type="ECO:0000313" key="2">
    <source>
        <dbReference type="EMBL" id="MDV6233165.1"/>
    </source>
</evidence>
<evidence type="ECO:0000256" key="1">
    <source>
        <dbReference type="SAM" id="MobiDB-lite"/>
    </source>
</evidence>
<dbReference type="RefSeq" id="WP_317549472.1">
    <property type="nucleotide sequence ID" value="NZ_JAWLKE010000009.1"/>
</dbReference>
<feature type="compositionally biased region" description="Polar residues" evidence="1">
    <location>
        <begin position="160"/>
        <end position="171"/>
    </location>
</feature>
<feature type="compositionally biased region" description="Basic and acidic residues" evidence="1">
    <location>
        <begin position="172"/>
        <end position="183"/>
    </location>
</feature>
<keyword evidence="3" id="KW-1185">Reference proteome</keyword>
<protein>
    <submittedName>
        <fullName evidence="2">Uncharacterized protein</fullName>
    </submittedName>
</protein>
<name>A0ABU4B3Y1_9NOCA</name>
<sequence length="198" mass="21950">MTHGFLSDEHLALLGAVSANAAELEFNAAALAWELIDADERIGMAVTAGMTFERLNGLIESLFDLKTRPASIGARHFRSARKFAETAMRERNRLLHGHWRIQWSADGVSLVTRTRKGMLDVRMDVGEENIRSVADNLDGAASLYRVAHLDLLPEFDRLTETSPGSGRWTRSSLEDIRAREQGSETKTPGFPQSHTSTS</sequence>
<accession>A0ABU4B3Y1</accession>